<evidence type="ECO:0000256" key="6">
    <source>
        <dbReference type="ARBA" id="ARBA00022859"/>
    </source>
</evidence>
<comment type="function">
    <text evidence="10">The proteasome is a multicatalytic proteinase complex which is characterized by its ability to cleave peptides with Arg, Phe, Tyr, Leu, and Glu adjacent to the leaving group at neutral or slightly basic pH. The proteasome has an ATP-dependent proteolytic activity. This subunit is involved in antigen processing to generate class I binding peptides.</text>
</comment>
<dbReference type="GO" id="GO:0005737">
    <property type="term" value="C:cytoplasm"/>
    <property type="evidence" value="ECO:0007669"/>
    <property type="project" value="UniProtKB-SubCell"/>
</dbReference>
<keyword evidence="8" id="KW-0865">Zymogen</keyword>
<keyword evidence="3" id="KW-0645">Protease</keyword>
<dbReference type="CDD" id="cd03762">
    <property type="entry name" value="proteasome_beta_type_6"/>
    <property type="match status" value="1"/>
</dbReference>
<dbReference type="GO" id="GO:0004298">
    <property type="term" value="F:threonine-type endopeptidase activity"/>
    <property type="evidence" value="ECO:0007669"/>
    <property type="project" value="UniProtKB-KW"/>
</dbReference>
<dbReference type="InterPro" id="IPR001353">
    <property type="entry name" value="Proteasome_sua/b"/>
</dbReference>
<dbReference type="Gene3D" id="3.60.20.10">
    <property type="entry name" value="Glutamine Phosphoribosylpyrophosphate, subunit 1, domain 1"/>
    <property type="match status" value="1"/>
</dbReference>
<protein>
    <recommendedName>
        <fullName evidence="13">Proteasome subunit beta</fullName>
    </recommendedName>
</protein>
<dbReference type="PANTHER" id="PTHR32194:SF0">
    <property type="entry name" value="ATP-DEPENDENT PROTEASE SUBUNIT HSLV"/>
    <property type="match status" value="1"/>
</dbReference>
<comment type="caution">
    <text evidence="14">The sequence shown here is derived from an EMBL/GenBank/DDBJ whole genome shotgun (WGS) entry which is preliminary data.</text>
</comment>
<dbReference type="FunFam" id="3.60.20.10:FF:000010">
    <property type="entry name" value="Proteasome subunit beta type-1"/>
    <property type="match status" value="1"/>
</dbReference>
<feature type="active site" description="Nucleophile" evidence="12">
    <location>
        <position position="17"/>
    </location>
</feature>
<evidence type="ECO:0000256" key="8">
    <source>
        <dbReference type="ARBA" id="ARBA00023145"/>
    </source>
</evidence>
<evidence type="ECO:0000256" key="11">
    <source>
        <dbReference type="ARBA" id="ARBA00063544"/>
    </source>
</evidence>
<dbReference type="PANTHER" id="PTHR32194">
    <property type="entry name" value="METALLOPROTEASE TLDD"/>
    <property type="match status" value="1"/>
</dbReference>
<dbReference type="AlphaFoldDB" id="A0AAD7W3C4"/>
<comment type="catalytic activity">
    <reaction evidence="1">
        <text>Cleavage of peptide bonds with very broad specificity.</text>
        <dbReference type="EC" id="3.4.25.1"/>
    </reaction>
</comment>
<evidence type="ECO:0000313" key="14">
    <source>
        <dbReference type="EMBL" id="KAJ8377873.1"/>
    </source>
</evidence>
<evidence type="ECO:0000313" key="15">
    <source>
        <dbReference type="Proteomes" id="UP001221898"/>
    </source>
</evidence>
<accession>A0AAD7W3C4</accession>
<name>A0AAD7W3C4_9TELE</name>
<dbReference type="SUPFAM" id="SSF56235">
    <property type="entry name" value="N-terminal nucleophile aminohydrolases (Ntn hydrolases)"/>
    <property type="match status" value="1"/>
</dbReference>
<comment type="subunit">
    <text evidence="13">Component of the proteasome complex.</text>
</comment>
<evidence type="ECO:0000256" key="13">
    <source>
        <dbReference type="RuleBase" id="RU004203"/>
    </source>
</evidence>
<comment type="subunit">
    <text evidence="11">The 26S proteasome consists of a 20S proteasome core and two 19S regulatory subunits. The 20S proteasome core is composed of 28 subunits that are arranged in four stacked rings, resulting in a barrel-shaped structure. The two end rings are each formed by seven alpha subunits, and the two central rings are each formed by seven beta subunits. The catalytic chamber with the active sites is on the inside of the barrel. Component of the immunoproteasome, where it displaces the equivalent housekeeping subunit PSMB6.</text>
</comment>
<dbReference type="InterPro" id="IPR029055">
    <property type="entry name" value="Ntn_hydrolases_N"/>
</dbReference>
<dbReference type="PROSITE" id="PS00854">
    <property type="entry name" value="PROTEASOME_BETA_1"/>
    <property type="match status" value="1"/>
</dbReference>
<dbReference type="GO" id="GO:0051603">
    <property type="term" value="P:proteolysis involved in protein catabolic process"/>
    <property type="evidence" value="ECO:0007669"/>
    <property type="project" value="InterPro"/>
</dbReference>
<proteinExistence type="inferred from homology"/>
<gene>
    <name evidence="14" type="ORF">AAFF_G00250240</name>
</gene>
<dbReference type="PRINTS" id="PR00141">
    <property type="entry name" value="PROTEASOME"/>
</dbReference>
<keyword evidence="9 13" id="KW-0539">Nucleus</keyword>
<comment type="subcellular location">
    <subcellularLocation>
        <location evidence="13">Cytoplasm</location>
    </subcellularLocation>
    <subcellularLocation>
        <location evidence="13">Nucleus</location>
    </subcellularLocation>
</comment>
<keyword evidence="4" id="KW-0888">Threonine protease</keyword>
<comment type="similarity">
    <text evidence="13">Belongs to the peptidase T1B family.</text>
</comment>
<dbReference type="InterPro" id="IPR016050">
    <property type="entry name" value="Proteasome_bsu_CS"/>
</dbReference>
<dbReference type="EMBL" id="JAINUG010000337">
    <property type="protein sequence ID" value="KAJ8377873.1"/>
    <property type="molecule type" value="Genomic_DNA"/>
</dbReference>
<dbReference type="GO" id="GO:0005634">
    <property type="term" value="C:nucleus"/>
    <property type="evidence" value="ECO:0007669"/>
    <property type="project" value="UniProtKB-SubCell"/>
</dbReference>
<dbReference type="InterPro" id="IPR023333">
    <property type="entry name" value="Proteasome_suB-type"/>
</dbReference>
<keyword evidence="2 13" id="KW-0963">Cytoplasm</keyword>
<evidence type="ECO:0000256" key="4">
    <source>
        <dbReference type="ARBA" id="ARBA00022698"/>
    </source>
</evidence>
<dbReference type="InterPro" id="IPR000243">
    <property type="entry name" value="Pept_T1A_subB"/>
</dbReference>
<evidence type="ECO:0000256" key="1">
    <source>
        <dbReference type="ARBA" id="ARBA00001198"/>
    </source>
</evidence>
<keyword evidence="5" id="KW-0378">Hydrolase</keyword>
<dbReference type="Pfam" id="PF00227">
    <property type="entry name" value="Proteasome"/>
    <property type="match status" value="1"/>
</dbReference>
<keyword evidence="15" id="KW-1185">Reference proteome</keyword>
<evidence type="ECO:0000256" key="2">
    <source>
        <dbReference type="ARBA" id="ARBA00022490"/>
    </source>
</evidence>
<evidence type="ECO:0000256" key="3">
    <source>
        <dbReference type="ARBA" id="ARBA00022670"/>
    </source>
</evidence>
<sequence>MSSHNNGWRSAAVSTGTTIIAVRYDGGVVIGSDSRASMGGEYVSSRVINKVVQVHDKIFCCMSGSLADAQAVTNAAIHKLNFHSMQMGEPPLVQSAASIMREFCYKHRDELSAGFIVAGWDRKRGPQVFEVSLGGMVVEQEFTIGGSGSTYIYGYMDAKFKPGMTREQCLTFTTNAITLAMDRDNVSGGVVHLAVVTESGAERQLIPGNKLPVFSRVLLVNEYLGIQVRVVVRGNAFESFWRAQSTRRVVRRV</sequence>
<reference evidence="14" key="1">
    <citation type="journal article" date="2023" name="Science">
        <title>Genome structures resolve the early diversification of teleost fishes.</title>
        <authorList>
            <person name="Parey E."/>
            <person name="Louis A."/>
            <person name="Montfort J."/>
            <person name="Bouchez O."/>
            <person name="Roques C."/>
            <person name="Iampietro C."/>
            <person name="Lluch J."/>
            <person name="Castinel A."/>
            <person name="Donnadieu C."/>
            <person name="Desvignes T."/>
            <person name="Floi Bucao C."/>
            <person name="Jouanno E."/>
            <person name="Wen M."/>
            <person name="Mejri S."/>
            <person name="Dirks R."/>
            <person name="Jansen H."/>
            <person name="Henkel C."/>
            <person name="Chen W.J."/>
            <person name="Zahm M."/>
            <person name="Cabau C."/>
            <person name="Klopp C."/>
            <person name="Thompson A.W."/>
            <person name="Robinson-Rechavi M."/>
            <person name="Braasch I."/>
            <person name="Lecointre G."/>
            <person name="Bobe J."/>
            <person name="Postlethwait J.H."/>
            <person name="Berthelot C."/>
            <person name="Roest Crollius H."/>
            <person name="Guiguen Y."/>
        </authorList>
    </citation>
    <scope>NUCLEOTIDE SEQUENCE</scope>
    <source>
        <strain evidence="14">NC1722</strain>
    </source>
</reference>
<keyword evidence="6" id="KW-0391">Immunity</keyword>
<evidence type="ECO:0000256" key="7">
    <source>
        <dbReference type="ARBA" id="ARBA00022942"/>
    </source>
</evidence>
<evidence type="ECO:0000256" key="10">
    <source>
        <dbReference type="ARBA" id="ARBA00025456"/>
    </source>
</evidence>
<dbReference type="GO" id="GO:0002376">
    <property type="term" value="P:immune system process"/>
    <property type="evidence" value="ECO:0007669"/>
    <property type="project" value="UniProtKB-KW"/>
</dbReference>
<dbReference type="Proteomes" id="UP001221898">
    <property type="component" value="Unassembled WGS sequence"/>
</dbReference>
<comment type="function">
    <text evidence="13">Component of the proteasome, a multicatalytic proteinase complex which is characterized by its ability to cleave peptides with Arg, Phe, Tyr, Leu, and Glu adjacent to the leaving group at neutral or slightly basic pH. The proteasome has an ATP-dependent proteolytic activity.</text>
</comment>
<dbReference type="PROSITE" id="PS51476">
    <property type="entry name" value="PROTEASOME_BETA_2"/>
    <property type="match status" value="1"/>
</dbReference>
<evidence type="ECO:0000256" key="9">
    <source>
        <dbReference type="ARBA" id="ARBA00023242"/>
    </source>
</evidence>
<evidence type="ECO:0000256" key="5">
    <source>
        <dbReference type="ARBA" id="ARBA00022801"/>
    </source>
</evidence>
<dbReference type="GO" id="GO:0019774">
    <property type="term" value="C:proteasome core complex, beta-subunit complex"/>
    <property type="evidence" value="ECO:0007669"/>
    <property type="project" value="UniProtKB-ARBA"/>
</dbReference>
<evidence type="ECO:0000256" key="12">
    <source>
        <dbReference type="PIRSR" id="PIRSR600243-1"/>
    </source>
</evidence>
<organism evidence="14 15">
    <name type="scientific">Aldrovandia affinis</name>
    <dbReference type="NCBI Taxonomy" id="143900"/>
    <lineage>
        <taxon>Eukaryota</taxon>
        <taxon>Metazoa</taxon>
        <taxon>Chordata</taxon>
        <taxon>Craniata</taxon>
        <taxon>Vertebrata</taxon>
        <taxon>Euteleostomi</taxon>
        <taxon>Actinopterygii</taxon>
        <taxon>Neopterygii</taxon>
        <taxon>Teleostei</taxon>
        <taxon>Notacanthiformes</taxon>
        <taxon>Halosauridae</taxon>
        <taxon>Aldrovandia</taxon>
    </lineage>
</organism>
<keyword evidence="7 13" id="KW-0647">Proteasome</keyword>